<feature type="domain" description="DUF7352" evidence="1">
    <location>
        <begin position="1"/>
        <end position="73"/>
    </location>
</feature>
<gene>
    <name evidence="2" type="ORF">S01H1_04316</name>
</gene>
<sequence>MKTIWKYEIDLPVSRIAIPKGGRVLTFQMQHKARCIWVQIDTDQELEERTFIIFGTGQPMLGAEDLAYIGSAQE</sequence>
<feature type="non-terminal residue" evidence="2">
    <location>
        <position position="74"/>
    </location>
</feature>
<reference evidence="2" key="1">
    <citation type="journal article" date="2014" name="Front. Microbiol.">
        <title>High frequency of phylogenetically diverse reductive dehalogenase-homologous genes in deep subseafloor sedimentary metagenomes.</title>
        <authorList>
            <person name="Kawai M."/>
            <person name="Futagami T."/>
            <person name="Toyoda A."/>
            <person name="Takaki Y."/>
            <person name="Nishi S."/>
            <person name="Hori S."/>
            <person name="Arai W."/>
            <person name="Tsubouchi T."/>
            <person name="Morono Y."/>
            <person name="Uchiyama I."/>
            <person name="Ito T."/>
            <person name="Fujiyama A."/>
            <person name="Inagaki F."/>
            <person name="Takami H."/>
        </authorList>
    </citation>
    <scope>NUCLEOTIDE SEQUENCE</scope>
    <source>
        <strain evidence="2">Expedition CK06-06</strain>
    </source>
</reference>
<protein>
    <recommendedName>
        <fullName evidence="1">DUF7352 domain-containing protein</fullName>
    </recommendedName>
</protein>
<evidence type="ECO:0000313" key="2">
    <source>
        <dbReference type="EMBL" id="GAF83802.1"/>
    </source>
</evidence>
<evidence type="ECO:0000259" key="1">
    <source>
        <dbReference type="Pfam" id="PF24043"/>
    </source>
</evidence>
<dbReference type="Pfam" id="PF24043">
    <property type="entry name" value="DUF7352"/>
    <property type="match status" value="1"/>
</dbReference>
<accession>X0T6J0</accession>
<proteinExistence type="predicted"/>
<name>X0T6J0_9ZZZZ</name>
<comment type="caution">
    <text evidence="2">The sequence shown here is derived from an EMBL/GenBank/DDBJ whole genome shotgun (WGS) entry which is preliminary data.</text>
</comment>
<dbReference type="AlphaFoldDB" id="X0T6J0"/>
<dbReference type="EMBL" id="BARS01002286">
    <property type="protein sequence ID" value="GAF83802.1"/>
    <property type="molecule type" value="Genomic_DNA"/>
</dbReference>
<organism evidence="2">
    <name type="scientific">marine sediment metagenome</name>
    <dbReference type="NCBI Taxonomy" id="412755"/>
    <lineage>
        <taxon>unclassified sequences</taxon>
        <taxon>metagenomes</taxon>
        <taxon>ecological metagenomes</taxon>
    </lineage>
</organism>
<dbReference type="InterPro" id="IPR055776">
    <property type="entry name" value="DUF7352"/>
</dbReference>